<dbReference type="EMBL" id="KN293992">
    <property type="protein sequence ID" value="EEH36209.1"/>
    <property type="molecule type" value="Genomic_DNA"/>
</dbReference>
<dbReference type="VEuPathDB" id="FungiDB:PAAG_00532"/>
<sequence length="125" mass="13837">MPPAVKPTLRSPNNPPTNFTVASNQPPSNLNRRRGIPMDLLHASLQPLPLQQPAKITPERFEAVVSKEDVLVVPARAVLGRWSVSMEWDMCYRMGEEGDKAVGIGKVGWFEKDPVYGDKGPVFDV</sequence>
<dbReference type="HOGENOM" id="CLU_1993290_0_0_1"/>
<gene>
    <name evidence="2" type="ORF">PAAG_00532</name>
</gene>
<feature type="region of interest" description="Disordered" evidence="1">
    <location>
        <begin position="1"/>
        <end position="34"/>
    </location>
</feature>
<dbReference type="OrthoDB" id="2589563at2759"/>
<dbReference type="RefSeq" id="XP_002797993.1">
    <property type="nucleotide sequence ID" value="XM_002797947.1"/>
</dbReference>
<organism evidence="2 3">
    <name type="scientific">Paracoccidioides lutzii (strain ATCC MYA-826 / Pb01)</name>
    <name type="common">Paracoccidioides brasiliensis</name>
    <dbReference type="NCBI Taxonomy" id="502779"/>
    <lineage>
        <taxon>Eukaryota</taxon>
        <taxon>Fungi</taxon>
        <taxon>Dikarya</taxon>
        <taxon>Ascomycota</taxon>
        <taxon>Pezizomycotina</taxon>
        <taxon>Eurotiomycetes</taxon>
        <taxon>Eurotiomycetidae</taxon>
        <taxon>Onygenales</taxon>
        <taxon>Ajellomycetaceae</taxon>
        <taxon>Paracoccidioides</taxon>
    </lineage>
</organism>
<dbReference type="AlphaFoldDB" id="C1GPT7"/>
<evidence type="ECO:0000313" key="3">
    <source>
        <dbReference type="Proteomes" id="UP000002059"/>
    </source>
</evidence>
<evidence type="ECO:0000256" key="1">
    <source>
        <dbReference type="SAM" id="MobiDB-lite"/>
    </source>
</evidence>
<dbReference type="Proteomes" id="UP000002059">
    <property type="component" value="Partially assembled WGS sequence"/>
</dbReference>
<feature type="compositionally biased region" description="Polar residues" evidence="1">
    <location>
        <begin position="10"/>
        <end position="30"/>
    </location>
</feature>
<name>C1GPT7_PARBA</name>
<dbReference type="KEGG" id="pbl:PAAG_00532"/>
<reference evidence="2 3" key="1">
    <citation type="journal article" date="2011" name="PLoS Genet.">
        <title>Comparative genomic analysis of human fungal pathogens causing paracoccidioidomycosis.</title>
        <authorList>
            <person name="Desjardins C.A."/>
            <person name="Champion M.D."/>
            <person name="Holder J.W."/>
            <person name="Muszewska A."/>
            <person name="Goldberg J."/>
            <person name="Bailao A.M."/>
            <person name="Brigido M.M."/>
            <person name="Ferreira M.E."/>
            <person name="Garcia A.M."/>
            <person name="Grynberg M."/>
            <person name="Gujja S."/>
            <person name="Heiman D.I."/>
            <person name="Henn M.R."/>
            <person name="Kodira C.D."/>
            <person name="Leon-Narvaez H."/>
            <person name="Longo L.V."/>
            <person name="Ma L.J."/>
            <person name="Malavazi I."/>
            <person name="Matsuo A.L."/>
            <person name="Morais F.V."/>
            <person name="Pereira M."/>
            <person name="Rodriguez-Brito S."/>
            <person name="Sakthikumar S."/>
            <person name="Salem-Izacc S.M."/>
            <person name="Sykes S.M."/>
            <person name="Teixeira M.M."/>
            <person name="Vallejo M.C."/>
            <person name="Walter M.E."/>
            <person name="Yandava C."/>
            <person name="Young S."/>
            <person name="Zeng Q."/>
            <person name="Zucker J."/>
            <person name="Felipe M.S."/>
            <person name="Goldman G.H."/>
            <person name="Haas B.J."/>
            <person name="McEwen J.G."/>
            <person name="Nino-Vega G."/>
            <person name="Puccia R."/>
            <person name="San-Blas G."/>
            <person name="Soares C.M."/>
            <person name="Birren B.W."/>
            <person name="Cuomo C.A."/>
        </authorList>
    </citation>
    <scope>NUCLEOTIDE SEQUENCE [LARGE SCALE GENOMIC DNA]</scope>
    <source>
        <strain evidence="3">ATCC MYA-826 / Pb01</strain>
    </source>
</reference>
<dbReference type="eggNOG" id="ENOG502RXFP">
    <property type="taxonomic scope" value="Eukaryota"/>
</dbReference>
<protein>
    <submittedName>
        <fullName evidence="2">Cupin domain-containing protein</fullName>
    </submittedName>
</protein>
<evidence type="ECO:0000313" key="2">
    <source>
        <dbReference type="EMBL" id="EEH36209.1"/>
    </source>
</evidence>
<proteinExistence type="predicted"/>
<keyword evidence="3" id="KW-1185">Reference proteome</keyword>
<accession>C1GPT7</accession>
<dbReference type="GeneID" id="9101124"/>